<organism evidence="5">
    <name type="scientific">Vecturithrix granuli</name>
    <dbReference type="NCBI Taxonomy" id="1499967"/>
    <lineage>
        <taxon>Bacteria</taxon>
        <taxon>Candidatus Moduliflexota</taxon>
        <taxon>Candidatus Vecturitrichia</taxon>
        <taxon>Candidatus Vecturitrichales</taxon>
        <taxon>Candidatus Vecturitrichaceae</taxon>
        <taxon>Candidatus Vecturithrix</taxon>
    </lineage>
</organism>
<evidence type="ECO:0000313" key="6">
    <source>
        <dbReference type="Proteomes" id="UP000030661"/>
    </source>
</evidence>
<dbReference type="NCBIfam" id="TIGR02481">
    <property type="entry name" value="hemeryth_dom"/>
    <property type="match status" value="1"/>
</dbReference>
<dbReference type="NCBIfam" id="NF033749">
    <property type="entry name" value="bact_hemeryth"/>
    <property type="match status" value="1"/>
</dbReference>
<dbReference type="Gene3D" id="1.20.120.50">
    <property type="entry name" value="Hemerythrin-like"/>
    <property type="match status" value="1"/>
</dbReference>
<keyword evidence="2" id="KW-0479">Metal-binding</keyword>
<dbReference type="Proteomes" id="UP000030661">
    <property type="component" value="Unassembled WGS sequence"/>
</dbReference>
<accession>A0A081BXL2</accession>
<reference evidence="5" key="1">
    <citation type="journal article" date="2015" name="PeerJ">
        <title>First genomic representation of candidate bacterial phylum KSB3 points to enhanced environmental sensing as a trigger of wastewater bulking.</title>
        <authorList>
            <person name="Sekiguchi Y."/>
            <person name="Ohashi A."/>
            <person name="Parks D.H."/>
            <person name="Yamauchi T."/>
            <person name="Tyson G.W."/>
            <person name="Hugenholtz P."/>
        </authorList>
    </citation>
    <scope>NUCLEOTIDE SEQUENCE [LARGE SCALE GENOMIC DNA]</scope>
</reference>
<comment type="similarity">
    <text evidence="1">Belongs to the hemerythrin family.</text>
</comment>
<protein>
    <submittedName>
        <fullName evidence="5">Hemerythrin-like metal-binding protein</fullName>
    </submittedName>
</protein>
<dbReference type="InterPro" id="IPR050669">
    <property type="entry name" value="Hemerythrin"/>
</dbReference>
<evidence type="ECO:0000259" key="4">
    <source>
        <dbReference type="Pfam" id="PF01814"/>
    </source>
</evidence>
<name>A0A081BXL2_VECG1</name>
<evidence type="ECO:0000256" key="2">
    <source>
        <dbReference type="ARBA" id="ARBA00022723"/>
    </source>
</evidence>
<evidence type="ECO:0000256" key="3">
    <source>
        <dbReference type="ARBA" id="ARBA00023004"/>
    </source>
</evidence>
<feature type="domain" description="Hemerythrin-like" evidence="4">
    <location>
        <begin position="13"/>
        <end position="123"/>
    </location>
</feature>
<dbReference type="HOGENOM" id="CLU_086902_3_1_0"/>
<keyword evidence="3" id="KW-0408">Iron</keyword>
<dbReference type="InterPro" id="IPR012827">
    <property type="entry name" value="Hemerythrin_metal-bd"/>
</dbReference>
<dbReference type="AlphaFoldDB" id="A0A081BXL2"/>
<dbReference type="CDD" id="cd12107">
    <property type="entry name" value="Hemerythrin"/>
    <property type="match status" value="1"/>
</dbReference>
<dbReference type="Pfam" id="PF01814">
    <property type="entry name" value="Hemerythrin"/>
    <property type="match status" value="1"/>
</dbReference>
<dbReference type="InterPro" id="IPR012312">
    <property type="entry name" value="Hemerythrin-like"/>
</dbReference>
<dbReference type="GO" id="GO:0046872">
    <property type="term" value="F:metal ion binding"/>
    <property type="evidence" value="ECO:0007669"/>
    <property type="project" value="UniProtKB-KW"/>
</dbReference>
<dbReference type="SUPFAM" id="SSF47188">
    <property type="entry name" value="Hemerythrin-like"/>
    <property type="match status" value="1"/>
</dbReference>
<gene>
    <name evidence="5" type="ORF">U27_04031</name>
</gene>
<sequence length="131" mass="15664">MELVQWNDRYLIGVKEIDAQHKYFVTLVNELHSKMQQHQIREIKTEIVPKLVDYVRKHFKDEERIMRRHNYPGLQEQIKAHQEILSNVNAIVNSNADAFPMAMKLMRLTTQWFLDHVLEHDLRLGKFLNSA</sequence>
<proteinExistence type="inferred from homology"/>
<dbReference type="eggNOG" id="COG2703">
    <property type="taxonomic scope" value="Bacteria"/>
</dbReference>
<dbReference type="PANTHER" id="PTHR37164">
    <property type="entry name" value="BACTERIOHEMERYTHRIN"/>
    <property type="match status" value="1"/>
</dbReference>
<evidence type="ECO:0000313" key="5">
    <source>
        <dbReference type="EMBL" id="GAK57067.1"/>
    </source>
</evidence>
<keyword evidence="6" id="KW-1185">Reference proteome</keyword>
<dbReference type="EMBL" id="DF820465">
    <property type="protein sequence ID" value="GAK57067.1"/>
    <property type="molecule type" value="Genomic_DNA"/>
</dbReference>
<evidence type="ECO:0000256" key="1">
    <source>
        <dbReference type="ARBA" id="ARBA00010587"/>
    </source>
</evidence>
<dbReference type="STRING" id="1499967.U27_04031"/>
<dbReference type="PANTHER" id="PTHR37164:SF1">
    <property type="entry name" value="BACTERIOHEMERYTHRIN"/>
    <property type="match status" value="1"/>
</dbReference>
<dbReference type="InterPro" id="IPR035938">
    <property type="entry name" value="Hemerythrin-like_sf"/>
</dbReference>